<evidence type="ECO:0000259" key="1">
    <source>
        <dbReference type="Pfam" id="PF13302"/>
    </source>
</evidence>
<name>A0A9Y2P3I2_9RHOB</name>
<feature type="domain" description="N-acetyltransferase" evidence="1">
    <location>
        <begin position="27"/>
        <end position="115"/>
    </location>
</feature>
<dbReference type="EMBL" id="CP127247">
    <property type="protein sequence ID" value="WIY27691.1"/>
    <property type="molecule type" value="Genomic_DNA"/>
</dbReference>
<dbReference type="GO" id="GO:0016747">
    <property type="term" value="F:acyltransferase activity, transferring groups other than amino-acyl groups"/>
    <property type="evidence" value="ECO:0007669"/>
    <property type="project" value="InterPro"/>
</dbReference>
<accession>A0A9Y2P3I2</accession>
<sequence>MEFLPPGFQKLTTELEQRNFLTGLSQQAEVLALFEGSGAGVGLVFLSHADPDADPDRAECHLGYLLAQRVWGQGLATGLIAALQDLYRGTDIPLCGGVMQGNTASARLLQRAGFQGRDVGDEVVYFWSGAGH</sequence>
<keyword evidence="3" id="KW-1185">Reference proteome</keyword>
<reference evidence="2 3" key="1">
    <citation type="submission" date="2023-06" db="EMBL/GenBank/DDBJ databases">
        <title>Parasedimentitalea psychrophila sp. nov., a psychrophilic bacterium isolated from deep-sea sediment.</title>
        <authorList>
            <person name="Li A."/>
        </authorList>
    </citation>
    <scope>NUCLEOTIDE SEQUENCE [LARGE SCALE GENOMIC DNA]</scope>
    <source>
        <strain evidence="2 3">QS115</strain>
    </source>
</reference>
<dbReference type="Proteomes" id="UP001238334">
    <property type="component" value="Chromosome"/>
</dbReference>
<proteinExistence type="predicted"/>
<dbReference type="Pfam" id="PF13302">
    <property type="entry name" value="Acetyltransf_3"/>
    <property type="match status" value="1"/>
</dbReference>
<dbReference type="AlphaFoldDB" id="A0A9Y2P3I2"/>
<dbReference type="InterPro" id="IPR000182">
    <property type="entry name" value="GNAT_dom"/>
</dbReference>
<organism evidence="2 3">
    <name type="scientific">Parasedimentitalea psychrophila</name>
    <dbReference type="NCBI Taxonomy" id="2997337"/>
    <lineage>
        <taxon>Bacteria</taxon>
        <taxon>Pseudomonadati</taxon>
        <taxon>Pseudomonadota</taxon>
        <taxon>Alphaproteobacteria</taxon>
        <taxon>Rhodobacterales</taxon>
        <taxon>Paracoccaceae</taxon>
        <taxon>Parasedimentitalea</taxon>
    </lineage>
</organism>
<gene>
    <name evidence="2" type="ORF">QPJ95_01090</name>
</gene>
<dbReference type="Gene3D" id="3.40.630.30">
    <property type="match status" value="1"/>
</dbReference>
<dbReference type="KEGG" id="ppso:QPJ95_01090"/>
<protein>
    <submittedName>
        <fullName evidence="2">GNAT family N-acetyltransferase</fullName>
    </submittedName>
</protein>
<evidence type="ECO:0000313" key="3">
    <source>
        <dbReference type="Proteomes" id="UP001238334"/>
    </source>
</evidence>
<dbReference type="InterPro" id="IPR016181">
    <property type="entry name" value="Acyl_CoA_acyltransferase"/>
</dbReference>
<evidence type="ECO:0000313" key="2">
    <source>
        <dbReference type="EMBL" id="WIY27691.1"/>
    </source>
</evidence>
<dbReference type="SUPFAM" id="SSF55729">
    <property type="entry name" value="Acyl-CoA N-acyltransferases (Nat)"/>
    <property type="match status" value="1"/>
</dbReference>